<evidence type="ECO:0000256" key="10">
    <source>
        <dbReference type="ARBA" id="ARBA00042518"/>
    </source>
</evidence>
<name>A0A7R8H0E1_LEPSM</name>
<dbReference type="InterPro" id="IPR002347">
    <property type="entry name" value="SDR_fam"/>
</dbReference>
<keyword evidence="5" id="KW-0783">Tetrahydrobiopterin biosynthesis</keyword>
<comment type="catalytic activity">
    <reaction evidence="11">
        <text>5,6,7,8-tetrahydropteridine + NADP(+) = 6,7-dihydropteridine + NADPH + H(+)</text>
        <dbReference type="Rhea" id="RHEA:17865"/>
        <dbReference type="ChEBI" id="CHEBI:15378"/>
        <dbReference type="ChEBI" id="CHEBI:28889"/>
        <dbReference type="ChEBI" id="CHEBI:30156"/>
        <dbReference type="ChEBI" id="CHEBI:57783"/>
        <dbReference type="ChEBI" id="CHEBI:58349"/>
        <dbReference type="EC" id="1.5.1.34"/>
    </reaction>
    <physiologicalReaction direction="right-to-left" evidence="11">
        <dbReference type="Rhea" id="RHEA:17867"/>
    </physiologicalReaction>
</comment>
<dbReference type="EC" id="1.5.1.34" evidence="7"/>
<proteinExistence type="inferred from homology"/>
<gene>
    <name evidence="13" type="ORF">LSAA_789</name>
</gene>
<accession>A0A7R8H0E1</accession>
<dbReference type="Proteomes" id="UP000675881">
    <property type="component" value="Chromosome 1"/>
</dbReference>
<dbReference type="InterPro" id="IPR020904">
    <property type="entry name" value="Sc_DH/Rdtase_CS"/>
</dbReference>
<dbReference type="EMBL" id="HG994580">
    <property type="protein sequence ID" value="CAF2766994.1"/>
    <property type="molecule type" value="Genomic_DNA"/>
</dbReference>
<keyword evidence="3" id="KW-0521">NADP</keyword>
<dbReference type="PANTHER" id="PTHR15104">
    <property type="entry name" value="DIHYDROPTERIDINE REDUCTASE"/>
    <property type="match status" value="1"/>
</dbReference>
<evidence type="ECO:0000256" key="4">
    <source>
        <dbReference type="ARBA" id="ARBA00023002"/>
    </source>
</evidence>
<evidence type="ECO:0000256" key="8">
    <source>
        <dbReference type="ARBA" id="ARBA00039520"/>
    </source>
</evidence>
<reference evidence="13" key="1">
    <citation type="submission" date="2021-02" db="EMBL/GenBank/DDBJ databases">
        <authorList>
            <person name="Bekaert M."/>
        </authorList>
    </citation>
    <scope>NUCLEOTIDE SEQUENCE</scope>
    <source>
        <strain evidence="13">IoA-00</strain>
    </source>
</reference>
<comment type="catalytic activity">
    <reaction evidence="12">
        <text>5,6,7,8-tetrahydropteridine + NAD(+) = 6,7-dihydropteridine + NADH + H(+)</text>
        <dbReference type="Rhea" id="RHEA:17869"/>
        <dbReference type="ChEBI" id="CHEBI:15378"/>
        <dbReference type="ChEBI" id="CHEBI:28889"/>
        <dbReference type="ChEBI" id="CHEBI:30156"/>
        <dbReference type="ChEBI" id="CHEBI:57540"/>
        <dbReference type="ChEBI" id="CHEBI:57945"/>
        <dbReference type="EC" id="1.5.1.34"/>
    </reaction>
    <physiologicalReaction direction="right-to-left" evidence="12">
        <dbReference type="Rhea" id="RHEA:17871"/>
    </physiologicalReaction>
</comment>
<dbReference type="GO" id="GO:0070404">
    <property type="term" value="F:NADH binding"/>
    <property type="evidence" value="ECO:0007669"/>
    <property type="project" value="TreeGrafter"/>
</dbReference>
<dbReference type="PANTHER" id="PTHR15104:SF0">
    <property type="entry name" value="DIHYDROPTERIDINE REDUCTASE"/>
    <property type="match status" value="1"/>
</dbReference>
<dbReference type="GO" id="GO:0006559">
    <property type="term" value="P:L-phenylalanine catabolic process"/>
    <property type="evidence" value="ECO:0007669"/>
    <property type="project" value="TreeGrafter"/>
</dbReference>
<dbReference type="GO" id="GO:0070402">
    <property type="term" value="F:NADPH binding"/>
    <property type="evidence" value="ECO:0007669"/>
    <property type="project" value="TreeGrafter"/>
</dbReference>
<evidence type="ECO:0000256" key="12">
    <source>
        <dbReference type="ARBA" id="ARBA00047536"/>
    </source>
</evidence>
<evidence type="ECO:0000256" key="5">
    <source>
        <dbReference type="ARBA" id="ARBA00023007"/>
    </source>
</evidence>
<dbReference type="GO" id="GO:0004155">
    <property type="term" value="F:6,7-dihydropteridine reductase activity"/>
    <property type="evidence" value="ECO:0007669"/>
    <property type="project" value="UniProtKB-EC"/>
</dbReference>
<dbReference type="CDD" id="cd05334">
    <property type="entry name" value="DHPR_SDR_c_like"/>
    <property type="match status" value="1"/>
</dbReference>
<dbReference type="Gene3D" id="3.40.50.720">
    <property type="entry name" value="NAD(P)-binding Rossmann-like Domain"/>
    <property type="match status" value="1"/>
</dbReference>
<evidence type="ECO:0000256" key="11">
    <source>
        <dbReference type="ARBA" id="ARBA00047429"/>
    </source>
</evidence>
<evidence type="ECO:0000256" key="3">
    <source>
        <dbReference type="ARBA" id="ARBA00022857"/>
    </source>
</evidence>
<evidence type="ECO:0000313" key="13">
    <source>
        <dbReference type="EMBL" id="CAF2766994.1"/>
    </source>
</evidence>
<protein>
    <recommendedName>
        <fullName evidence="8">Dihydropteridine reductase</fullName>
        <ecNumber evidence="7">1.5.1.34</ecNumber>
    </recommendedName>
    <alternativeName>
        <fullName evidence="10">HDHPR</fullName>
    </alternativeName>
    <alternativeName>
        <fullName evidence="9">Quinoid dihydropteridine reductase</fullName>
    </alternativeName>
</protein>
<evidence type="ECO:0000256" key="7">
    <source>
        <dbReference type="ARBA" id="ARBA00039153"/>
    </source>
</evidence>
<comment type="similarity">
    <text evidence="1">Belongs to the short-chain dehydrogenases/reductases (SDR) family.</text>
</comment>
<comment type="subunit">
    <text evidence="2">Homodimer.</text>
</comment>
<dbReference type="SUPFAM" id="SSF51735">
    <property type="entry name" value="NAD(P)-binding Rossmann-fold domains"/>
    <property type="match status" value="1"/>
</dbReference>
<dbReference type="PROSITE" id="PS00061">
    <property type="entry name" value="ADH_SHORT"/>
    <property type="match status" value="1"/>
</dbReference>
<evidence type="ECO:0000313" key="14">
    <source>
        <dbReference type="Proteomes" id="UP000675881"/>
    </source>
</evidence>
<keyword evidence="4 13" id="KW-0560">Oxidoreductase</keyword>
<organism evidence="13 14">
    <name type="scientific">Lepeophtheirus salmonis</name>
    <name type="common">Salmon louse</name>
    <name type="synonym">Caligus salmonis</name>
    <dbReference type="NCBI Taxonomy" id="72036"/>
    <lineage>
        <taxon>Eukaryota</taxon>
        <taxon>Metazoa</taxon>
        <taxon>Ecdysozoa</taxon>
        <taxon>Arthropoda</taxon>
        <taxon>Crustacea</taxon>
        <taxon>Multicrustacea</taxon>
        <taxon>Hexanauplia</taxon>
        <taxon>Copepoda</taxon>
        <taxon>Siphonostomatoida</taxon>
        <taxon>Caligidae</taxon>
        <taxon>Lepeophtheirus</taxon>
    </lineage>
</organism>
<evidence type="ECO:0000256" key="6">
    <source>
        <dbReference type="ARBA" id="ARBA00037099"/>
    </source>
</evidence>
<evidence type="ECO:0000256" key="1">
    <source>
        <dbReference type="ARBA" id="ARBA00006484"/>
    </source>
</evidence>
<dbReference type="InterPro" id="IPR036291">
    <property type="entry name" value="NAD(P)-bd_dom_sf"/>
</dbReference>
<comment type="function">
    <text evidence="6">Catalyzes the conversion of quinonoid dihydrobiopterin into tetrahydrobiopterin.</text>
</comment>
<dbReference type="Pfam" id="PF00106">
    <property type="entry name" value="adh_short"/>
    <property type="match status" value="1"/>
</dbReference>
<dbReference type="GO" id="GO:0005737">
    <property type="term" value="C:cytoplasm"/>
    <property type="evidence" value="ECO:0007669"/>
    <property type="project" value="TreeGrafter"/>
</dbReference>
<dbReference type="OrthoDB" id="1204at2759"/>
<keyword evidence="14" id="KW-1185">Reference proteome</keyword>
<dbReference type="GO" id="GO:0006729">
    <property type="term" value="P:tetrahydrobiopterin biosynthetic process"/>
    <property type="evidence" value="ECO:0007669"/>
    <property type="project" value="UniProtKB-KW"/>
</dbReference>
<dbReference type="PRINTS" id="PR00081">
    <property type="entry name" value="GDHRDH"/>
</dbReference>
<evidence type="ECO:0000256" key="9">
    <source>
        <dbReference type="ARBA" id="ARBA00041348"/>
    </source>
</evidence>
<evidence type="ECO:0000256" key="2">
    <source>
        <dbReference type="ARBA" id="ARBA00011738"/>
    </source>
</evidence>
<dbReference type="FunFam" id="3.40.50.720:FF:000157">
    <property type="entry name" value="Quinoid dihydropteridine reductase"/>
    <property type="match status" value="1"/>
</dbReference>
<dbReference type="AlphaFoldDB" id="A0A7R8H0E1"/>
<sequence>MCVNDRLHTKLYDKAGRSKYEESLKCSPPTHLLEVYLLTTTKYQIRLLTMSSSKVIIYGGMGGLGQAIVSHFKSKGWWVMSLDTKSNENADSNVIVDTTMDWLQQEKFVTQSVSGALSDSKVDAIINVAGGWAGGSANSKDFIKNADLMWKQSVWSSSIASALATQHLKPGGLLVLPGAQAALKGTAGMMGYGMAKAAVHQLIQSLSDPKSGLPEKVVTLGLLPITLDTPMNRKFMPKADFSTWTSLEYVSDTLFKWSLNQERPSNDFTLFFIFFFKNVGKSPSQH</sequence>